<reference evidence="3 5" key="2">
    <citation type="submission" date="2018-06" db="EMBL/GenBank/DDBJ databases">
        <authorList>
            <consortium name="IHU Genomes"/>
        </authorList>
    </citation>
    <scope>NUCLEOTIDE SEQUENCE [LARGE SCALE GENOMIC DNA]</scope>
    <source>
        <strain evidence="3 5">NEC25</strain>
    </source>
</reference>
<gene>
    <name evidence="1" type="ORF">CNEO_40161</name>
    <name evidence="3" type="ORF">CNEONATNEC25_03835</name>
    <name evidence="2" type="ORF">CQ394_19705</name>
</gene>
<proteinExistence type="predicted"/>
<keyword evidence="4" id="KW-1185">Reference proteome</keyword>
<dbReference type="RefSeq" id="WP_058293332.1">
    <property type="nucleotide sequence ID" value="NZ_CAKJVD010000078.1"/>
</dbReference>
<evidence type="ECO:0000313" key="4">
    <source>
        <dbReference type="Proteomes" id="UP000220840"/>
    </source>
</evidence>
<dbReference type="EMBL" id="UWJD01000003">
    <property type="protein sequence ID" value="VCT86224.1"/>
    <property type="molecule type" value="Genomic_DNA"/>
</dbReference>
<dbReference type="AlphaFoldDB" id="A0A2A7MBW1"/>
<dbReference type="Proteomes" id="UP000220840">
    <property type="component" value="Unassembled WGS sequence"/>
</dbReference>
<accession>A0A2A7MBW1</accession>
<evidence type="ECO:0000313" key="3">
    <source>
        <dbReference type="EMBL" id="VCT86224.1"/>
    </source>
</evidence>
<dbReference type="Proteomes" id="UP000431451">
    <property type="component" value="Unassembled WGS sequence"/>
</dbReference>
<dbReference type="InterPro" id="IPR014284">
    <property type="entry name" value="RNA_pol_sigma-70_dom"/>
</dbReference>
<dbReference type="SUPFAM" id="SSF88946">
    <property type="entry name" value="Sigma2 domain of RNA polymerase sigma factors"/>
    <property type="match status" value="1"/>
</dbReference>
<dbReference type="SUPFAM" id="SSF88659">
    <property type="entry name" value="Sigma3 and sigma4 domains of RNA polymerase sigma factors"/>
    <property type="match status" value="1"/>
</dbReference>
<dbReference type="OrthoDB" id="1901170at2"/>
<evidence type="ECO:0000313" key="1">
    <source>
        <dbReference type="EMBL" id="CAG9702777.1"/>
    </source>
</evidence>
<organism evidence="2 4">
    <name type="scientific">Clostridium neonatale</name>
    <dbReference type="NCBI Taxonomy" id="137838"/>
    <lineage>
        <taxon>Bacteria</taxon>
        <taxon>Bacillati</taxon>
        <taxon>Bacillota</taxon>
        <taxon>Clostridia</taxon>
        <taxon>Eubacteriales</taxon>
        <taxon>Clostridiaceae</taxon>
        <taxon>Clostridium</taxon>
    </lineage>
</organism>
<dbReference type="STRING" id="137838.GCA_001458595_00339"/>
<dbReference type="Proteomes" id="UP000789738">
    <property type="component" value="Unassembled WGS sequence"/>
</dbReference>
<reference evidence="2 4" key="1">
    <citation type="submission" date="2017-10" db="EMBL/GenBank/DDBJ databases">
        <title>Effective Description of Clostridium neonatale sp. nov. linked to necrotizing enterocolitis in neonates and a clarification of species assignable to the genus Clostridium (Prazmowski 1880) emend. Lawson and Rainey 2016.</title>
        <authorList>
            <person name="Bernard K."/>
            <person name="Burdz T."/>
            <person name="Wiebe D."/>
            <person name="Balcewich B."/>
            <person name="Alfa M."/>
            <person name="Bernier A.-M."/>
        </authorList>
    </citation>
    <scope>NUCLEOTIDE SEQUENCE [LARGE SCALE GENOMIC DNA]</scope>
    <source>
        <strain evidence="2 4">LCDC99A005</strain>
    </source>
</reference>
<evidence type="ECO:0000313" key="5">
    <source>
        <dbReference type="Proteomes" id="UP000431451"/>
    </source>
</evidence>
<dbReference type="Gene3D" id="1.10.1740.10">
    <property type="match status" value="1"/>
</dbReference>
<dbReference type="GO" id="GO:0006352">
    <property type="term" value="P:DNA-templated transcription initiation"/>
    <property type="evidence" value="ECO:0007669"/>
    <property type="project" value="InterPro"/>
</dbReference>
<reference evidence="1" key="3">
    <citation type="submission" date="2021-10" db="EMBL/GenBank/DDBJ databases">
        <authorList>
            <person name="Mesa V."/>
        </authorList>
    </citation>
    <scope>NUCLEOTIDE SEQUENCE</scope>
    <source>
        <strain evidence="1">CC3_PB</strain>
    </source>
</reference>
<dbReference type="GeneID" id="68879377"/>
<dbReference type="NCBIfam" id="TIGR02937">
    <property type="entry name" value="sigma70-ECF"/>
    <property type="match status" value="1"/>
</dbReference>
<name>A0A2A7MBW1_9CLOT</name>
<sequence>MDYDYVENLVKKSKANDKTAQEELLKEFEPFIINISSKVHLNGYDFDDIKSECYKSIAKCLLLYDENKHRFVAYSINAIKNNLKDLVKCNLKKSSIASSNLIHLTDELQSILKSEEIDLDELIMNKIDCDILKASLKTLTSEEQELINFIFIKGYSLKAYSELKNISYSKVYKDKQIILNKIYNRLISNSSLSYLS</sequence>
<dbReference type="InterPro" id="IPR013325">
    <property type="entry name" value="RNA_pol_sigma_r2"/>
</dbReference>
<evidence type="ECO:0000313" key="2">
    <source>
        <dbReference type="EMBL" id="PEG29146.1"/>
    </source>
</evidence>
<protein>
    <submittedName>
        <fullName evidence="1">ECF RNA polymerase sigma factor</fullName>
    </submittedName>
    <submittedName>
        <fullName evidence="2">Sigma-70 family RNA polymerase sigma factor</fullName>
    </submittedName>
</protein>
<dbReference type="EMBL" id="PDCJ01000005">
    <property type="protein sequence ID" value="PEG29146.1"/>
    <property type="molecule type" value="Genomic_DNA"/>
</dbReference>
<dbReference type="EMBL" id="CAKJVE010000004">
    <property type="protein sequence ID" value="CAG9702777.1"/>
    <property type="molecule type" value="Genomic_DNA"/>
</dbReference>
<dbReference type="GO" id="GO:0003700">
    <property type="term" value="F:DNA-binding transcription factor activity"/>
    <property type="evidence" value="ECO:0007669"/>
    <property type="project" value="InterPro"/>
</dbReference>
<dbReference type="InterPro" id="IPR013324">
    <property type="entry name" value="RNA_pol_sigma_r3/r4-like"/>
</dbReference>